<organism evidence="3 4">
    <name type="scientific">Nocardia nova</name>
    <dbReference type="NCBI Taxonomy" id="37330"/>
    <lineage>
        <taxon>Bacteria</taxon>
        <taxon>Bacillati</taxon>
        <taxon>Actinomycetota</taxon>
        <taxon>Actinomycetes</taxon>
        <taxon>Mycobacteriales</taxon>
        <taxon>Nocardiaceae</taxon>
        <taxon>Nocardia</taxon>
    </lineage>
</organism>
<comment type="caution">
    <text evidence="3">The sequence shown here is derived from an EMBL/GenBank/DDBJ whole genome shotgun (WGS) entry which is preliminary data.</text>
</comment>
<name>A0A2S5ZXB8_9NOCA</name>
<evidence type="ECO:0000313" key="3">
    <source>
        <dbReference type="EMBL" id="PPJ22652.1"/>
    </source>
</evidence>
<dbReference type="PRINTS" id="PR00081">
    <property type="entry name" value="GDHRDH"/>
</dbReference>
<dbReference type="AlphaFoldDB" id="A0A2S5ZXB8"/>
<dbReference type="InterPro" id="IPR002347">
    <property type="entry name" value="SDR_fam"/>
</dbReference>
<dbReference type="RefSeq" id="WP_030518069.1">
    <property type="nucleotide sequence ID" value="NZ_JADLQW010000026.1"/>
</dbReference>
<dbReference type="PROSITE" id="PS00061">
    <property type="entry name" value="ADH_SHORT"/>
    <property type="match status" value="1"/>
</dbReference>
<dbReference type="FunFam" id="3.40.50.720:FF:000084">
    <property type="entry name" value="Short-chain dehydrogenase reductase"/>
    <property type="match status" value="1"/>
</dbReference>
<reference evidence="3 4" key="1">
    <citation type="submission" date="2018-02" db="EMBL/GenBank/DDBJ databases">
        <title>8 Nocardia nova and 1 Nocardia cyriacigeorgica strain used for evolution to TMP-SMX.</title>
        <authorList>
            <person name="Mehta H."/>
            <person name="Weng J."/>
            <person name="Shamoo Y."/>
        </authorList>
    </citation>
    <scope>NUCLEOTIDE SEQUENCE [LARGE SCALE GENOMIC DNA]</scope>
    <source>
        <strain evidence="3 4">BAA2227</strain>
    </source>
</reference>
<evidence type="ECO:0000313" key="4">
    <source>
        <dbReference type="Proteomes" id="UP000238356"/>
    </source>
</evidence>
<dbReference type="GO" id="GO:0016491">
    <property type="term" value="F:oxidoreductase activity"/>
    <property type="evidence" value="ECO:0007669"/>
    <property type="project" value="UniProtKB-KW"/>
</dbReference>
<evidence type="ECO:0000256" key="1">
    <source>
        <dbReference type="ARBA" id="ARBA00006484"/>
    </source>
</evidence>
<dbReference type="PANTHER" id="PTHR24321">
    <property type="entry name" value="DEHYDROGENASES, SHORT CHAIN"/>
    <property type="match status" value="1"/>
</dbReference>
<dbReference type="SUPFAM" id="SSF51735">
    <property type="entry name" value="NAD(P)-binding Rossmann-fold domains"/>
    <property type="match status" value="1"/>
</dbReference>
<dbReference type="InterPro" id="IPR036291">
    <property type="entry name" value="NAD(P)-bd_dom_sf"/>
</dbReference>
<dbReference type="PANTHER" id="PTHR24321:SF8">
    <property type="entry name" value="ESTRADIOL 17-BETA-DEHYDROGENASE 8-RELATED"/>
    <property type="match status" value="1"/>
</dbReference>
<accession>A0A2S5ZXB8</accession>
<dbReference type="Pfam" id="PF13561">
    <property type="entry name" value="adh_short_C2"/>
    <property type="match status" value="1"/>
</dbReference>
<dbReference type="Gene3D" id="3.40.50.720">
    <property type="entry name" value="NAD(P)-binding Rossmann-like Domain"/>
    <property type="match status" value="1"/>
</dbReference>
<dbReference type="PRINTS" id="PR00080">
    <property type="entry name" value="SDRFAMILY"/>
</dbReference>
<dbReference type="InterPro" id="IPR020904">
    <property type="entry name" value="Sc_DH/Rdtase_CS"/>
</dbReference>
<keyword evidence="4" id="KW-1185">Reference proteome</keyword>
<proteinExistence type="inferred from homology"/>
<dbReference type="EMBL" id="PSZD01000028">
    <property type="protein sequence ID" value="PPJ22652.1"/>
    <property type="molecule type" value="Genomic_DNA"/>
</dbReference>
<protein>
    <submittedName>
        <fullName evidence="3">3-oxoacyl-ACP reductase</fullName>
    </submittedName>
</protein>
<comment type="similarity">
    <text evidence="1">Belongs to the short-chain dehydrogenases/reductases (SDR) family.</text>
</comment>
<sequence length="267" mass="26653">MTSYNLAGRTALVTGGAQGLGAGMARALAAAGASVAIGDIDVEGGRQAVEALRKAGAKAEFIAFDVTDDAAWEAATTTTVQALGGLDIVVNNAGVEVTNLLVDLDPVATSKMMEINLLGTALGIKHAFRAMRPGGVAGNGGAVVNIASVAATIAFPGISMYSATKSGIDRLTRVAAAESGKLGYGVRVNCIYPALTPTAMGNKLAVDCAELGLFPSPEAAAQAVAELTPLGRLGQVDDMADAVVFLVSDAAKFITGAGLPVDGGMGM</sequence>
<dbReference type="Proteomes" id="UP000238356">
    <property type="component" value="Unassembled WGS sequence"/>
</dbReference>
<evidence type="ECO:0000256" key="2">
    <source>
        <dbReference type="ARBA" id="ARBA00023002"/>
    </source>
</evidence>
<gene>
    <name evidence="3" type="ORF">C5F51_30450</name>
</gene>
<keyword evidence="2" id="KW-0560">Oxidoreductase</keyword>